<proteinExistence type="predicted"/>
<accession>A0ABY7DZD7</accession>
<dbReference type="Proteomes" id="UP001164746">
    <property type="component" value="Chromosome 4"/>
</dbReference>
<protein>
    <submittedName>
        <fullName evidence="3">GL1D1-like protein</fullName>
    </submittedName>
</protein>
<dbReference type="CDD" id="cd03801">
    <property type="entry name" value="GT4_PimA-like"/>
    <property type="match status" value="1"/>
</dbReference>
<evidence type="ECO:0000256" key="1">
    <source>
        <dbReference type="ARBA" id="ARBA00022676"/>
    </source>
</evidence>
<keyword evidence="4" id="KW-1185">Reference proteome</keyword>
<dbReference type="PANTHER" id="PTHR46660:SF2">
    <property type="entry name" value="GLYCOSYLTRANSFERASE 1 DOMAIN-CONTAINING PROTEIN 1"/>
    <property type="match status" value="1"/>
</dbReference>
<dbReference type="InterPro" id="IPR052622">
    <property type="entry name" value="Glycosyltransferase_G1"/>
</dbReference>
<sequence length="214" mass="23014">METGNQKNELLYGLNRDLGLDEPYFQRFYAALSRCPGVVYVGGLDHEDAQAAVSVSKALVNSSVSEGMALSLLEAMALGTPVLARKIPGNAAIVEDGTTGFLFDTAEEFSSKLETIFVDAEARKSVTSRARAYVTEKHSLEAEQAAYVSVASIRPLSLAPLAAFTMTVVGMLSSMHITRPFILSVAISRARMAREPSVNTEDSRTFDVVDAATK</sequence>
<keyword evidence="1" id="KW-0808">Transferase</keyword>
<organism evidence="3 4">
    <name type="scientific">Mya arenaria</name>
    <name type="common">Soft-shell clam</name>
    <dbReference type="NCBI Taxonomy" id="6604"/>
    <lineage>
        <taxon>Eukaryota</taxon>
        <taxon>Metazoa</taxon>
        <taxon>Spiralia</taxon>
        <taxon>Lophotrochozoa</taxon>
        <taxon>Mollusca</taxon>
        <taxon>Bivalvia</taxon>
        <taxon>Autobranchia</taxon>
        <taxon>Heteroconchia</taxon>
        <taxon>Euheterodonta</taxon>
        <taxon>Imparidentia</taxon>
        <taxon>Neoheterodontei</taxon>
        <taxon>Myida</taxon>
        <taxon>Myoidea</taxon>
        <taxon>Myidae</taxon>
        <taxon>Mya</taxon>
    </lineage>
</organism>
<evidence type="ECO:0000259" key="2">
    <source>
        <dbReference type="Pfam" id="PF00534"/>
    </source>
</evidence>
<dbReference type="InterPro" id="IPR001296">
    <property type="entry name" value="Glyco_trans_1"/>
</dbReference>
<reference evidence="3" key="1">
    <citation type="submission" date="2022-11" db="EMBL/GenBank/DDBJ databases">
        <title>Centuries of genome instability and evolution in soft-shell clam transmissible cancer (bioRxiv).</title>
        <authorList>
            <person name="Hart S.F.M."/>
            <person name="Yonemitsu M.A."/>
            <person name="Giersch R.M."/>
            <person name="Beal B.F."/>
            <person name="Arriagada G."/>
            <person name="Davis B.W."/>
            <person name="Ostrander E.A."/>
            <person name="Goff S.P."/>
            <person name="Metzger M.J."/>
        </authorList>
    </citation>
    <scope>NUCLEOTIDE SEQUENCE</scope>
    <source>
        <strain evidence="3">MELC-2E11</strain>
        <tissue evidence="3">Siphon/mantle</tissue>
    </source>
</reference>
<gene>
    <name evidence="3" type="ORF">MAR_009655</name>
</gene>
<evidence type="ECO:0000313" key="4">
    <source>
        <dbReference type="Proteomes" id="UP001164746"/>
    </source>
</evidence>
<dbReference type="EMBL" id="CP111015">
    <property type="protein sequence ID" value="WAR03097.1"/>
    <property type="molecule type" value="Genomic_DNA"/>
</dbReference>
<dbReference type="PANTHER" id="PTHR46660">
    <property type="match status" value="1"/>
</dbReference>
<name>A0ABY7DZD7_MYAAR</name>
<dbReference type="Gene3D" id="3.40.50.2000">
    <property type="entry name" value="Glycogen Phosphorylase B"/>
    <property type="match status" value="1"/>
</dbReference>
<evidence type="ECO:0000313" key="3">
    <source>
        <dbReference type="EMBL" id="WAR03097.1"/>
    </source>
</evidence>
<dbReference type="Pfam" id="PF00534">
    <property type="entry name" value="Glycos_transf_1"/>
    <property type="match status" value="1"/>
</dbReference>
<feature type="domain" description="Glycosyl transferase family 1" evidence="2">
    <location>
        <begin position="38"/>
        <end position="131"/>
    </location>
</feature>
<dbReference type="SUPFAM" id="SSF53756">
    <property type="entry name" value="UDP-Glycosyltransferase/glycogen phosphorylase"/>
    <property type="match status" value="1"/>
</dbReference>
<keyword evidence="1" id="KW-0328">Glycosyltransferase</keyword>